<evidence type="ECO:0000256" key="4">
    <source>
        <dbReference type="ARBA" id="ARBA00022723"/>
    </source>
</evidence>
<dbReference type="EC" id="1.11.1.-" evidence="13"/>
<evidence type="ECO:0000313" key="17">
    <source>
        <dbReference type="EMBL" id="MBE1608829.1"/>
    </source>
</evidence>
<reference evidence="17" key="1">
    <citation type="submission" date="2020-10" db="EMBL/GenBank/DDBJ databases">
        <title>Sequencing the genomes of 1000 actinobacteria strains.</title>
        <authorList>
            <person name="Klenk H.-P."/>
        </authorList>
    </citation>
    <scope>NUCLEOTIDE SEQUENCE</scope>
    <source>
        <strain evidence="17">DSM 45354</strain>
    </source>
</reference>
<gene>
    <name evidence="17" type="ORF">HEB94_005677</name>
</gene>
<protein>
    <recommendedName>
        <fullName evidence="10 13">Deferrochelatase</fullName>
        <ecNumber evidence="13">1.11.1.-</ecNumber>
    </recommendedName>
    <alternativeName>
        <fullName evidence="11 13">Peroxidase EfeB</fullName>
    </alternativeName>
</protein>
<evidence type="ECO:0000256" key="7">
    <source>
        <dbReference type="ARBA" id="ARBA00023004"/>
    </source>
</evidence>
<evidence type="ECO:0000256" key="1">
    <source>
        <dbReference type="ARBA" id="ARBA00004196"/>
    </source>
</evidence>
<dbReference type="InterPro" id="IPR011008">
    <property type="entry name" value="Dimeric_a/b-barrel"/>
</dbReference>
<dbReference type="EMBL" id="JADBEM010000001">
    <property type="protein sequence ID" value="MBE1608829.1"/>
    <property type="molecule type" value="Genomic_DNA"/>
</dbReference>
<sequence>MSVSRRGFLTGAAGVGGVAVGAGAARVLAGNDDGETRTAATPPPSDVVSFYGDHQAGIATPAQERMVFASFDVTTTARADLVELLKSWTEAGAHLVKGSPVGAVAGHPMAPPVDTGEAEGLAAANLTLTVGFGPSLFDRRFGLEQRRPAALRELPALPGDELDPDRSGGDLCVQACADDAQVAFHAVRNLLRLGRGSVVMRWCQLGFGRTSTTSRSQSTPRNLMGFKDGTNNIRAEDTADLSGFVWVGQGSEPAWMRGGTYLVARRIRMLIESWDRDRLEDQEAVFGRQKVGGGPLTGTNEHDKVDLAAKGPDGMPVIATNAHIRLAAPSENGGRKILRRGYSFTDGMDPLTGQLDAGLFFVSFQNDPETFVRLQRRLGASDALNEYIKHVGSAVFACPPGVRPGGWWGQGLFG</sequence>
<feature type="compositionally biased region" description="Low complexity" evidence="14">
    <location>
        <begin position="210"/>
        <end position="219"/>
    </location>
</feature>
<dbReference type="NCBIfam" id="TIGR01412">
    <property type="entry name" value="tat_substr_1"/>
    <property type="match status" value="1"/>
</dbReference>
<comment type="similarity">
    <text evidence="9 13">Belongs to the DyP-type peroxidase family.</text>
</comment>
<dbReference type="NCBIfam" id="TIGR01413">
    <property type="entry name" value="Dyp_perox_fam"/>
    <property type="match status" value="1"/>
</dbReference>
<dbReference type="SUPFAM" id="SSF54909">
    <property type="entry name" value="Dimeric alpha+beta barrel"/>
    <property type="match status" value="1"/>
</dbReference>
<dbReference type="GO" id="GO:0005829">
    <property type="term" value="C:cytosol"/>
    <property type="evidence" value="ECO:0007669"/>
    <property type="project" value="TreeGrafter"/>
</dbReference>
<evidence type="ECO:0000256" key="5">
    <source>
        <dbReference type="ARBA" id="ARBA00022729"/>
    </source>
</evidence>
<proteinExistence type="inferred from homology"/>
<comment type="catalytic activity">
    <reaction evidence="12">
        <text>heme b + 2 H(+) = protoporphyrin IX + Fe(2+)</text>
        <dbReference type="Rhea" id="RHEA:22584"/>
        <dbReference type="ChEBI" id="CHEBI:15378"/>
        <dbReference type="ChEBI" id="CHEBI:29033"/>
        <dbReference type="ChEBI" id="CHEBI:57306"/>
        <dbReference type="ChEBI" id="CHEBI:60344"/>
        <dbReference type="EC" id="4.98.1.1"/>
    </reaction>
    <physiologicalReaction direction="left-to-right" evidence="12">
        <dbReference type="Rhea" id="RHEA:22585"/>
    </physiologicalReaction>
</comment>
<comment type="cofactor">
    <cofactor evidence="13">
        <name>heme b</name>
        <dbReference type="ChEBI" id="CHEBI:60344"/>
    </cofactor>
    <text evidence="13">Binds 1 heme b (iron(II)-protoporphyrin IX) group non-covalently per subunit.</text>
</comment>
<dbReference type="GO" id="GO:0033212">
    <property type="term" value="P:iron import into cell"/>
    <property type="evidence" value="ECO:0007669"/>
    <property type="project" value="InterPro"/>
</dbReference>
<dbReference type="GO" id="GO:0020037">
    <property type="term" value="F:heme binding"/>
    <property type="evidence" value="ECO:0007669"/>
    <property type="project" value="InterPro"/>
</dbReference>
<keyword evidence="7 13" id="KW-0408">Iron</keyword>
<dbReference type="Pfam" id="PF20628">
    <property type="entry name" value="Dyp_perox_C"/>
    <property type="match status" value="1"/>
</dbReference>
<dbReference type="GO" id="GO:0046872">
    <property type="term" value="F:metal ion binding"/>
    <property type="evidence" value="ECO:0007669"/>
    <property type="project" value="UniProtKB-KW"/>
</dbReference>
<organism evidence="17 18">
    <name type="scientific">Actinopolymorpha pittospori</name>
    <dbReference type="NCBI Taxonomy" id="648752"/>
    <lineage>
        <taxon>Bacteria</taxon>
        <taxon>Bacillati</taxon>
        <taxon>Actinomycetota</taxon>
        <taxon>Actinomycetes</taxon>
        <taxon>Propionibacteriales</taxon>
        <taxon>Actinopolymorphaceae</taxon>
        <taxon>Actinopolymorpha</taxon>
    </lineage>
</organism>
<evidence type="ECO:0000256" key="9">
    <source>
        <dbReference type="ARBA" id="ARBA00025737"/>
    </source>
</evidence>
<keyword evidence="18" id="KW-1185">Reference proteome</keyword>
<evidence type="ECO:0000256" key="3">
    <source>
        <dbReference type="ARBA" id="ARBA00022617"/>
    </source>
</evidence>
<comment type="function">
    <text evidence="13">Involved in the recovery of exogenous heme iron. Extracts iron from heme while preserving the protoporphyrin ring intact.</text>
</comment>
<feature type="domain" description="Dyp-type peroxidase N-terminal" evidence="15">
    <location>
        <begin position="55"/>
        <end position="207"/>
    </location>
</feature>
<evidence type="ECO:0000256" key="12">
    <source>
        <dbReference type="ARBA" id="ARBA00048856"/>
    </source>
</evidence>
<dbReference type="AlphaFoldDB" id="A0A927MYB7"/>
<evidence type="ECO:0000313" key="18">
    <source>
        <dbReference type="Proteomes" id="UP000638648"/>
    </source>
</evidence>
<dbReference type="InterPro" id="IPR006311">
    <property type="entry name" value="TAT_signal"/>
</dbReference>
<dbReference type="PANTHER" id="PTHR30521">
    <property type="entry name" value="DEFERROCHELATASE/PEROXIDASE"/>
    <property type="match status" value="1"/>
</dbReference>
<dbReference type="Proteomes" id="UP000638648">
    <property type="component" value="Unassembled WGS sequence"/>
</dbReference>
<evidence type="ECO:0000256" key="2">
    <source>
        <dbReference type="ARBA" id="ARBA00022559"/>
    </source>
</evidence>
<feature type="domain" description="Dyp-type peroxidase C-terminal" evidence="16">
    <location>
        <begin position="219"/>
        <end position="402"/>
    </location>
</feature>
<dbReference type="PANTHER" id="PTHR30521:SF4">
    <property type="entry name" value="DEFERROCHELATASE"/>
    <property type="match status" value="1"/>
</dbReference>
<comment type="caution">
    <text evidence="17">The sequence shown here is derived from an EMBL/GenBank/DDBJ whole genome shotgun (WGS) entry which is preliminary data.</text>
</comment>
<dbReference type="PROSITE" id="PS51404">
    <property type="entry name" value="DYP_PEROXIDASE"/>
    <property type="match status" value="1"/>
</dbReference>
<dbReference type="RefSeq" id="WP_192752529.1">
    <property type="nucleotide sequence ID" value="NZ_BAABJL010000119.1"/>
</dbReference>
<comment type="subcellular location">
    <subcellularLocation>
        <location evidence="1">Cell envelope</location>
    </subcellularLocation>
</comment>
<keyword evidence="3 13" id="KW-0349">Heme</keyword>
<dbReference type="PROSITE" id="PS51318">
    <property type="entry name" value="TAT"/>
    <property type="match status" value="1"/>
</dbReference>
<dbReference type="GO" id="GO:0030313">
    <property type="term" value="C:cell envelope"/>
    <property type="evidence" value="ECO:0007669"/>
    <property type="project" value="UniProtKB-SubCell"/>
</dbReference>
<evidence type="ECO:0000256" key="8">
    <source>
        <dbReference type="ARBA" id="ARBA00023239"/>
    </source>
</evidence>
<evidence type="ECO:0000256" key="11">
    <source>
        <dbReference type="ARBA" id="ARBA00033775"/>
    </source>
</evidence>
<dbReference type="Pfam" id="PF04261">
    <property type="entry name" value="Dyp_perox_N"/>
    <property type="match status" value="1"/>
</dbReference>
<evidence type="ECO:0000256" key="6">
    <source>
        <dbReference type="ARBA" id="ARBA00023002"/>
    </source>
</evidence>
<dbReference type="InterPro" id="IPR006313">
    <property type="entry name" value="EfeB/EfeN"/>
</dbReference>
<dbReference type="GO" id="GO:0004325">
    <property type="term" value="F:ferrochelatase activity"/>
    <property type="evidence" value="ECO:0007669"/>
    <property type="project" value="UniProtKB-EC"/>
</dbReference>
<accession>A0A927MYB7</accession>
<keyword evidence="5" id="KW-0732">Signal</keyword>
<keyword evidence="2 13" id="KW-0575">Peroxidase</keyword>
<evidence type="ECO:0000259" key="16">
    <source>
        <dbReference type="Pfam" id="PF20628"/>
    </source>
</evidence>
<keyword evidence="4 13" id="KW-0479">Metal-binding</keyword>
<evidence type="ECO:0000256" key="14">
    <source>
        <dbReference type="SAM" id="MobiDB-lite"/>
    </source>
</evidence>
<keyword evidence="6 13" id="KW-0560">Oxidoreductase</keyword>
<name>A0A927MYB7_9ACTN</name>
<evidence type="ECO:0000256" key="13">
    <source>
        <dbReference type="RuleBase" id="RU365017"/>
    </source>
</evidence>
<evidence type="ECO:0000256" key="10">
    <source>
        <dbReference type="ARBA" id="ARBA00033771"/>
    </source>
</evidence>
<evidence type="ECO:0000259" key="15">
    <source>
        <dbReference type="Pfam" id="PF04261"/>
    </source>
</evidence>
<feature type="region of interest" description="Disordered" evidence="14">
    <location>
        <begin position="210"/>
        <end position="230"/>
    </location>
</feature>
<keyword evidence="8" id="KW-0456">Lyase</keyword>
<dbReference type="InterPro" id="IPR048328">
    <property type="entry name" value="Dyp_perox_C"/>
</dbReference>
<dbReference type="GO" id="GO:0004601">
    <property type="term" value="F:peroxidase activity"/>
    <property type="evidence" value="ECO:0007669"/>
    <property type="project" value="UniProtKB-KW"/>
</dbReference>
<dbReference type="InterPro" id="IPR048327">
    <property type="entry name" value="Dyp_perox_N"/>
</dbReference>
<dbReference type="InterPro" id="IPR006314">
    <property type="entry name" value="Dyp_peroxidase"/>
</dbReference>